<dbReference type="GO" id="GO:0005509">
    <property type="term" value="F:calcium ion binding"/>
    <property type="evidence" value="ECO:0007669"/>
    <property type="project" value="UniProtKB-UniRule"/>
</dbReference>
<keyword evidence="11" id="KW-0325">Glycoprotein</keyword>
<evidence type="ECO:0000256" key="6">
    <source>
        <dbReference type="ARBA" id="ARBA00022737"/>
    </source>
</evidence>
<feature type="domain" description="Cadherin" evidence="15">
    <location>
        <begin position="26"/>
        <end position="132"/>
    </location>
</feature>
<comment type="caution">
    <text evidence="16">The sequence shown here is derived from an EMBL/GenBank/DDBJ whole genome shotgun (WGS) entry which is preliminary data.</text>
</comment>
<dbReference type="InterPro" id="IPR050174">
    <property type="entry name" value="Protocadherin/Cadherin-CA"/>
</dbReference>
<comment type="function">
    <text evidence="1">Potential calcium-dependent cell-adhesion protein. May be involved in the establishment and maintenance of specific neuronal connections in the brain.</text>
</comment>
<dbReference type="Pfam" id="PF16492">
    <property type="entry name" value="Cadherin_C_2"/>
    <property type="match status" value="1"/>
</dbReference>
<dbReference type="GO" id="GO:0009653">
    <property type="term" value="P:anatomical structure morphogenesis"/>
    <property type="evidence" value="ECO:0007669"/>
    <property type="project" value="UniProtKB-ARBA"/>
</dbReference>
<evidence type="ECO:0000256" key="8">
    <source>
        <dbReference type="ARBA" id="ARBA00022889"/>
    </source>
</evidence>
<evidence type="ECO:0000256" key="7">
    <source>
        <dbReference type="ARBA" id="ARBA00022837"/>
    </source>
</evidence>
<sequence length="840" mass="93412">MDGQRCGCEYCWIALCFSLLMCLGQISAQIRYTIPEEMKEGSVVGNIAKDLGLHVSTLLDRRFRIVSGSKDALFQVNQNNGELYIHKKIDREAICDGNGACLINLKTAAENPLEIHYVAIEIADINDNRPSFSEQKQHFEIAEQTPIGTSFQLHAARDQDAAPYSVRLYKLSQDENFEIDIKTSDEDKNPFLVLRKPLDREKKAEHLLVVTAVDGGSPPKSGTLNITVTVLDSNDNRPVFSQDTYSVTLQENVPIGTTVIKIKATDTDEGSNSEVEYFLGQTLKRKVYDIFDLNRVTGEILVKGEVDFEETDVYKLDVQASDKGQPPLSAQGRVIIKIQDINDNRPEMELTSLSNVVTEDAKPGTVVALISVSDKDSGVNGKVVCSLSENVPFELKPSFQENMYSLVTKGHLDREIQPSFDITITARDLGQPPLSSFKTFCIQVADVNDNKPEFSSRFLELYLYENNVPGSSIFSVRAHDQDVNENAVISYQIIRGGGAQNDITSFLNINSETGVIHSLTSFDFETIKTFQFRVLATDSGTPSLNSNVTVNVFILDQNDNVPVILYPVSANGSAEGVEEIPRNVNAGHLVTKVRAYDADIGYNGWLLFSLQEVSDHSLFSLDRYTGQIRTLRSFTETDEAQHKLVILVKDNGNVSLSATATVIVKVVEPKEAFAASDVTNSVKDEEENNVTFYLIITLGSVSVLFIISIIVLIVMQCSKSTDYSSKYLQDANYDGTLCHSIQYRSGDKRYMLVGPRMSIGSTLAPGSNRNTLVIPDRRRRDSGEVRLMIVFYVNCHVGCFFINNTCTLTLNIDEKTKVKKLCDVCFTRRPIFLLNEVTFA</sequence>
<evidence type="ECO:0000256" key="14">
    <source>
        <dbReference type="SAM" id="SignalP"/>
    </source>
</evidence>
<dbReference type="PROSITE" id="PS00232">
    <property type="entry name" value="CADHERIN_1"/>
    <property type="match status" value="3"/>
</dbReference>
<dbReference type="FunFam" id="2.60.40.60:FF:000001">
    <property type="entry name" value="Protocadherin alpha 2"/>
    <property type="match status" value="1"/>
</dbReference>
<organism evidence="16 17">
    <name type="scientific">Triplophysa rosa</name>
    <name type="common">Cave loach</name>
    <dbReference type="NCBI Taxonomy" id="992332"/>
    <lineage>
        <taxon>Eukaryota</taxon>
        <taxon>Metazoa</taxon>
        <taxon>Chordata</taxon>
        <taxon>Craniata</taxon>
        <taxon>Vertebrata</taxon>
        <taxon>Euteleostomi</taxon>
        <taxon>Actinopterygii</taxon>
        <taxon>Neopterygii</taxon>
        <taxon>Teleostei</taxon>
        <taxon>Ostariophysi</taxon>
        <taxon>Cypriniformes</taxon>
        <taxon>Nemacheilidae</taxon>
        <taxon>Triplophysa</taxon>
    </lineage>
</organism>
<reference evidence="16" key="1">
    <citation type="submission" date="2021-02" db="EMBL/GenBank/DDBJ databases">
        <title>Comparative genomics reveals that relaxation of natural selection precedes convergent phenotypic evolution of cavefish.</title>
        <authorList>
            <person name="Peng Z."/>
        </authorList>
    </citation>
    <scope>NUCLEOTIDE SEQUENCE</scope>
    <source>
        <tissue evidence="16">Muscle</tissue>
    </source>
</reference>
<dbReference type="FunFam" id="2.60.40.60:FF:000007">
    <property type="entry name" value="Protocadherin alpha 2"/>
    <property type="match status" value="1"/>
</dbReference>
<dbReference type="FunFam" id="2.60.40.60:FF:000006">
    <property type="entry name" value="Protocadherin alpha 2"/>
    <property type="match status" value="1"/>
</dbReference>
<keyword evidence="9 13" id="KW-1133">Transmembrane helix</keyword>
<dbReference type="PANTHER" id="PTHR24028:SF337">
    <property type="entry name" value="PROTOCADHERIN 2 ALPHA A 3 PRECURSOR-RELATED"/>
    <property type="match status" value="1"/>
</dbReference>
<dbReference type="FunFam" id="2.60.40.60:FF:000129">
    <property type="entry name" value="protocadherin alpha-C2 isoform X1"/>
    <property type="match status" value="1"/>
</dbReference>
<protein>
    <submittedName>
        <fullName evidence="16">Protocadherin alpha-8-like</fullName>
    </submittedName>
</protein>
<feature type="transmembrane region" description="Helical" evidence="13">
    <location>
        <begin position="690"/>
        <end position="715"/>
    </location>
</feature>
<evidence type="ECO:0000256" key="11">
    <source>
        <dbReference type="ARBA" id="ARBA00023180"/>
    </source>
</evidence>
<keyword evidence="10 13" id="KW-0472">Membrane</keyword>
<evidence type="ECO:0000256" key="10">
    <source>
        <dbReference type="ARBA" id="ARBA00023136"/>
    </source>
</evidence>
<gene>
    <name evidence="16" type="ORF">IRJ41_017438</name>
</gene>
<keyword evidence="8" id="KW-0130">Cell adhesion</keyword>
<evidence type="ECO:0000313" key="17">
    <source>
        <dbReference type="Proteomes" id="UP001059041"/>
    </source>
</evidence>
<dbReference type="GO" id="GO:0005886">
    <property type="term" value="C:plasma membrane"/>
    <property type="evidence" value="ECO:0007669"/>
    <property type="project" value="UniProtKB-SubCell"/>
</dbReference>
<keyword evidence="4 13" id="KW-0812">Transmembrane</keyword>
<evidence type="ECO:0000256" key="13">
    <source>
        <dbReference type="SAM" id="Phobius"/>
    </source>
</evidence>
<comment type="subcellular location">
    <subcellularLocation>
        <location evidence="2">Cell membrane</location>
        <topology evidence="2">Single-pass type I membrane protein</topology>
    </subcellularLocation>
</comment>
<dbReference type="Gene3D" id="2.60.40.60">
    <property type="entry name" value="Cadherins"/>
    <property type="match status" value="6"/>
</dbReference>
<name>A0A9W7TT92_TRIRA</name>
<feature type="domain" description="Cadherin" evidence="15">
    <location>
        <begin position="579"/>
        <end position="678"/>
    </location>
</feature>
<accession>A0A9W7TT92</accession>
<dbReference type="CDD" id="cd11304">
    <property type="entry name" value="Cadherin_repeat"/>
    <property type="match status" value="5"/>
</dbReference>
<dbReference type="AlphaFoldDB" id="A0A9W7TT92"/>
<evidence type="ECO:0000256" key="4">
    <source>
        <dbReference type="ARBA" id="ARBA00022692"/>
    </source>
</evidence>
<evidence type="ECO:0000259" key="15">
    <source>
        <dbReference type="PROSITE" id="PS50268"/>
    </source>
</evidence>
<keyword evidence="5 14" id="KW-0732">Signal</keyword>
<dbReference type="Pfam" id="PF08266">
    <property type="entry name" value="Cadherin_2"/>
    <property type="match status" value="1"/>
</dbReference>
<dbReference type="PROSITE" id="PS50268">
    <property type="entry name" value="CADHERIN_2"/>
    <property type="match status" value="6"/>
</dbReference>
<dbReference type="EMBL" id="JAFHDT010000013">
    <property type="protein sequence ID" value="KAI7801549.1"/>
    <property type="molecule type" value="Genomic_DNA"/>
</dbReference>
<keyword evidence="7 12" id="KW-0106">Calcium</keyword>
<dbReference type="FunFam" id="2.60.40.60:FF:000004">
    <property type="entry name" value="Protocadherin 1 gamma 2"/>
    <property type="match status" value="1"/>
</dbReference>
<feature type="signal peptide" evidence="14">
    <location>
        <begin position="1"/>
        <end position="28"/>
    </location>
</feature>
<evidence type="ECO:0000313" key="16">
    <source>
        <dbReference type="EMBL" id="KAI7801549.1"/>
    </source>
</evidence>
<feature type="domain" description="Cadherin" evidence="15">
    <location>
        <begin position="349"/>
        <end position="454"/>
    </location>
</feature>
<feature type="domain" description="Cadherin" evidence="15">
    <location>
        <begin position="133"/>
        <end position="240"/>
    </location>
</feature>
<dbReference type="Pfam" id="PF00028">
    <property type="entry name" value="Cadherin"/>
    <property type="match status" value="5"/>
</dbReference>
<dbReference type="InterPro" id="IPR020894">
    <property type="entry name" value="Cadherin_CS"/>
</dbReference>
<dbReference type="PRINTS" id="PR00205">
    <property type="entry name" value="CADHERIN"/>
</dbReference>
<dbReference type="FunFam" id="2.60.40.60:FF:000002">
    <property type="entry name" value="Protocadherin alpha 2"/>
    <property type="match status" value="1"/>
</dbReference>
<dbReference type="Proteomes" id="UP001059041">
    <property type="component" value="Linkage Group LG13"/>
</dbReference>
<dbReference type="SUPFAM" id="SSF49313">
    <property type="entry name" value="Cadherin-like"/>
    <property type="match status" value="6"/>
</dbReference>
<feature type="domain" description="Cadherin" evidence="15">
    <location>
        <begin position="455"/>
        <end position="564"/>
    </location>
</feature>
<dbReference type="PANTHER" id="PTHR24028">
    <property type="entry name" value="CADHERIN-87A"/>
    <property type="match status" value="1"/>
</dbReference>
<proteinExistence type="predicted"/>
<dbReference type="SMART" id="SM00112">
    <property type="entry name" value="CA"/>
    <property type="match status" value="6"/>
</dbReference>
<evidence type="ECO:0000256" key="1">
    <source>
        <dbReference type="ARBA" id="ARBA00003436"/>
    </source>
</evidence>
<evidence type="ECO:0000256" key="2">
    <source>
        <dbReference type="ARBA" id="ARBA00004251"/>
    </source>
</evidence>
<keyword evidence="17" id="KW-1185">Reference proteome</keyword>
<evidence type="ECO:0000256" key="9">
    <source>
        <dbReference type="ARBA" id="ARBA00022989"/>
    </source>
</evidence>
<dbReference type="InterPro" id="IPR013164">
    <property type="entry name" value="Cadherin_N"/>
</dbReference>
<dbReference type="InterPro" id="IPR015919">
    <property type="entry name" value="Cadherin-like_sf"/>
</dbReference>
<evidence type="ECO:0000256" key="12">
    <source>
        <dbReference type="PROSITE-ProRule" id="PRU00043"/>
    </source>
</evidence>
<dbReference type="InterPro" id="IPR032455">
    <property type="entry name" value="Cadherin_C"/>
</dbReference>
<keyword evidence="6" id="KW-0677">Repeat</keyword>
<feature type="chain" id="PRO_5040815196" evidence="14">
    <location>
        <begin position="29"/>
        <end position="840"/>
    </location>
</feature>
<dbReference type="GO" id="GO:0007156">
    <property type="term" value="P:homophilic cell adhesion via plasma membrane adhesion molecules"/>
    <property type="evidence" value="ECO:0007669"/>
    <property type="project" value="InterPro"/>
</dbReference>
<dbReference type="InterPro" id="IPR002126">
    <property type="entry name" value="Cadherin-like_dom"/>
</dbReference>
<evidence type="ECO:0000256" key="3">
    <source>
        <dbReference type="ARBA" id="ARBA00022475"/>
    </source>
</evidence>
<keyword evidence="3" id="KW-1003">Cell membrane</keyword>
<evidence type="ECO:0000256" key="5">
    <source>
        <dbReference type="ARBA" id="ARBA00022729"/>
    </source>
</evidence>
<feature type="domain" description="Cadherin" evidence="15">
    <location>
        <begin position="241"/>
        <end position="348"/>
    </location>
</feature>